<dbReference type="AlphaFoldDB" id="A0A6J4MPG9"/>
<feature type="compositionally biased region" description="Basic and acidic residues" evidence="1">
    <location>
        <begin position="151"/>
        <end position="163"/>
    </location>
</feature>
<name>A0A6J4MPG9_9ACTN</name>
<feature type="non-terminal residue" evidence="2">
    <location>
        <position position="1"/>
    </location>
</feature>
<dbReference type="GO" id="GO:0005840">
    <property type="term" value="C:ribosome"/>
    <property type="evidence" value="ECO:0007669"/>
    <property type="project" value="UniProtKB-KW"/>
</dbReference>
<proteinExistence type="predicted"/>
<sequence>APATGGASHEAPSGRRPPGADRLAGLPAARHQPSGDLRRRRGDPHDQRHRRARCGIAARRHPGVPSGRHAEGPRPGRRGQPVPGAGVPGRLHPDPGLRRRPHLHGAQGVLRRRRRADLPAAHPGHREDRGRHPRRRPPREAVLPAQPARQGRQDQGEARGRSL</sequence>
<reference evidence="2" key="1">
    <citation type="submission" date="2020-02" db="EMBL/GenBank/DDBJ databases">
        <authorList>
            <person name="Meier V. D."/>
        </authorList>
    </citation>
    <scope>NUCLEOTIDE SEQUENCE</scope>
    <source>
        <strain evidence="2">AVDCRST_MAG36</strain>
    </source>
</reference>
<feature type="compositionally biased region" description="Low complexity" evidence="1">
    <location>
        <begin position="78"/>
        <end position="90"/>
    </location>
</feature>
<keyword evidence="2" id="KW-0689">Ribosomal protein</keyword>
<feature type="region of interest" description="Disordered" evidence="1">
    <location>
        <begin position="1"/>
        <end position="163"/>
    </location>
</feature>
<accession>A0A6J4MPG9</accession>
<keyword evidence="2" id="KW-0687">Ribonucleoprotein</keyword>
<dbReference type="EMBL" id="CADCUH010000192">
    <property type="protein sequence ID" value="CAA9365278.1"/>
    <property type="molecule type" value="Genomic_DNA"/>
</dbReference>
<evidence type="ECO:0000313" key="2">
    <source>
        <dbReference type="EMBL" id="CAA9365278.1"/>
    </source>
</evidence>
<gene>
    <name evidence="2" type="ORF">AVDCRST_MAG36-2946</name>
</gene>
<evidence type="ECO:0000256" key="1">
    <source>
        <dbReference type="SAM" id="MobiDB-lite"/>
    </source>
</evidence>
<feature type="compositionally biased region" description="Basic residues" evidence="1">
    <location>
        <begin position="38"/>
        <end position="62"/>
    </location>
</feature>
<protein>
    <submittedName>
        <fullName evidence="2">LSU ribosomal protein L19p</fullName>
    </submittedName>
</protein>
<organism evidence="2">
    <name type="scientific">uncultured Nocardioidaceae bacterium</name>
    <dbReference type="NCBI Taxonomy" id="253824"/>
    <lineage>
        <taxon>Bacteria</taxon>
        <taxon>Bacillati</taxon>
        <taxon>Actinomycetota</taxon>
        <taxon>Actinomycetes</taxon>
        <taxon>Propionibacteriales</taxon>
        <taxon>Nocardioidaceae</taxon>
        <taxon>environmental samples</taxon>
    </lineage>
</organism>
<feature type="non-terminal residue" evidence="2">
    <location>
        <position position="163"/>
    </location>
</feature>